<feature type="non-terminal residue" evidence="1">
    <location>
        <position position="101"/>
    </location>
</feature>
<accession>A0A227JBN7</accession>
<name>A0A227JBN7_VIBPH</name>
<reference evidence="1 2" key="1">
    <citation type="journal article" date="2017" name="Appl. Environ. Microbiol.">
        <title>Parallel evolution of two clades of a major Atlantic endemic Vibrio parahaemolyticus pathogen lineage by independent acquisition of related pathogenicity islands.</title>
        <authorList>
            <person name="Xu F."/>
            <person name="Gonzalez-Escalona N."/>
            <person name="Drees K.P."/>
            <person name="Sebra R.P."/>
            <person name="Cooper V.S."/>
            <person name="Jones S.H."/>
            <person name="Whistler C.A."/>
        </authorList>
    </citation>
    <scope>NUCLEOTIDE SEQUENCE [LARGE SCALE GENOMIC DNA]</scope>
    <source>
        <strain evidence="1 2">MAVP-3</strain>
    </source>
</reference>
<protein>
    <submittedName>
        <fullName evidence="1">Uncharacterized protein</fullName>
    </submittedName>
</protein>
<gene>
    <name evidence="1" type="ORF">CA163_12355</name>
</gene>
<sequence>MELWRTRNESLELLDSDFSDLKFILEQCFRVIDHCIDIFEERSDESSSHNVCGITLVKAKNCALGSYGMMLDGLGQEAGAVMRPMIEYLELLKYFRLFPED</sequence>
<evidence type="ECO:0000313" key="2">
    <source>
        <dbReference type="Proteomes" id="UP000214596"/>
    </source>
</evidence>
<comment type="caution">
    <text evidence="1">The sequence shown here is derived from an EMBL/GenBank/DDBJ whole genome shotgun (WGS) entry which is preliminary data.</text>
</comment>
<dbReference type="EMBL" id="NIXT01000641">
    <property type="protein sequence ID" value="OXE32503.1"/>
    <property type="molecule type" value="Genomic_DNA"/>
</dbReference>
<dbReference type="AlphaFoldDB" id="A0A227JBN7"/>
<organism evidence="1 2">
    <name type="scientific">Vibrio parahaemolyticus</name>
    <dbReference type="NCBI Taxonomy" id="670"/>
    <lineage>
        <taxon>Bacteria</taxon>
        <taxon>Pseudomonadati</taxon>
        <taxon>Pseudomonadota</taxon>
        <taxon>Gammaproteobacteria</taxon>
        <taxon>Vibrionales</taxon>
        <taxon>Vibrionaceae</taxon>
        <taxon>Vibrio</taxon>
    </lineage>
</organism>
<proteinExistence type="predicted"/>
<dbReference type="Proteomes" id="UP000214596">
    <property type="component" value="Unassembled WGS sequence"/>
</dbReference>
<evidence type="ECO:0000313" key="1">
    <source>
        <dbReference type="EMBL" id="OXE32503.1"/>
    </source>
</evidence>